<dbReference type="CDD" id="cd16982">
    <property type="entry name" value="CID_Pcf11"/>
    <property type="match status" value="1"/>
</dbReference>
<reference evidence="3 4" key="1">
    <citation type="journal article" date="2015" name="Genome Biol. Evol.">
        <title>Comparative Genomics of a Bacterivorous Green Alga Reveals Evolutionary Causalities and Consequences of Phago-Mixotrophic Mode of Nutrition.</title>
        <authorList>
            <person name="Burns J.A."/>
            <person name="Paasch A."/>
            <person name="Narechania A."/>
            <person name="Kim E."/>
        </authorList>
    </citation>
    <scope>NUCLEOTIDE SEQUENCE [LARGE SCALE GENOMIC DNA]</scope>
    <source>
        <strain evidence="3 4">PLY_AMNH</strain>
    </source>
</reference>
<dbReference type="Gene3D" id="1.25.40.90">
    <property type="match status" value="1"/>
</dbReference>
<feature type="compositionally biased region" description="Pro residues" evidence="1">
    <location>
        <begin position="479"/>
        <end position="489"/>
    </location>
</feature>
<gene>
    <name evidence="3" type="ORF">CYMTET_23457</name>
</gene>
<dbReference type="GO" id="GO:0031124">
    <property type="term" value="P:mRNA 3'-end processing"/>
    <property type="evidence" value="ECO:0007669"/>
    <property type="project" value="InterPro"/>
</dbReference>
<feature type="compositionally biased region" description="Low complexity" evidence="1">
    <location>
        <begin position="160"/>
        <end position="176"/>
    </location>
</feature>
<dbReference type="GO" id="GO:0005849">
    <property type="term" value="C:mRNA cleavage factor complex"/>
    <property type="evidence" value="ECO:0007669"/>
    <property type="project" value="TreeGrafter"/>
</dbReference>
<organism evidence="3 4">
    <name type="scientific">Cymbomonas tetramitiformis</name>
    <dbReference type="NCBI Taxonomy" id="36881"/>
    <lineage>
        <taxon>Eukaryota</taxon>
        <taxon>Viridiplantae</taxon>
        <taxon>Chlorophyta</taxon>
        <taxon>Pyramimonadophyceae</taxon>
        <taxon>Pyramimonadales</taxon>
        <taxon>Pyramimonadaceae</taxon>
        <taxon>Cymbomonas</taxon>
    </lineage>
</organism>
<dbReference type="Proteomes" id="UP001190700">
    <property type="component" value="Unassembled WGS sequence"/>
</dbReference>
<evidence type="ECO:0000313" key="3">
    <source>
        <dbReference type="EMBL" id="KAK3268017.1"/>
    </source>
</evidence>
<comment type="caution">
    <text evidence="3">The sequence shown here is derived from an EMBL/GenBank/DDBJ whole genome shotgun (WGS) entry which is preliminary data.</text>
</comment>
<keyword evidence="4" id="KW-1185">Reference proteome</keyword>
<feature type="region of interest" description="Disordered" evidence="1">
    <location>
        <begin position="907"/>
        <end position="955"/>
    </location>
</feature>
<name>A0AAE0FYG5_9CHLO</name>
<feature type="compositionally biased region" description="Pro residues" evidence="1">
    <location>
        <begin position="542"/>
        <end position="569"/>
    </location>
</feature>
<dbReference type="GO" id="GO:0000993">
    <property type="term" value="F:RNA polymerase II complex binding"/>
    <property type="evidence" value="ECO:0007669"/>
    <property type="project" value="InterPro"/>
</dbReference>
<feature type="region of interest" description="Disordered" evidence="1">
    <location>
        <begin position="521"/>
        <end position="574"/>
    </location>
</feature>
<dbReference type="PANTHER" id="PTHR15921:SF3">
    <property type="entry name" value="PRE-MRNA CLEAVAGE COMPLEX 2 PROTEIN PCF11"/>
    <property type="match status" value="1"/>
</dbReference>
<dbReference type="GO" id="GO:0003729">
    <property type="term" value="F:mRNA binding"/>
    <property type="evidence" value="ECO:0007669"/>
    <property type="project" value="InterPro"/>
</dbReference>
<dbReference type="GO" id="GO:0005737">
    <property type="term" value="C:cytoplasm"/>
    <property type="evidence" value="ECO:0007669"/>
    <property type="project" value="TreeGrafter"/>
</dbReference>
<dbReference type="SMART" id="SM00582">
    <property type="entry name" value="RPR"/>
    <property type="match status" value="1"/>
</dbReference>
<feature type="region of interest" description="Disordered" evidence="1">
    <location>
        <begin position="592"/>
        <end position="618"/>
    </location>
</feature>
<feature type="region of interest" description="Disordered" evidence="1">
    <location>
        <begin position="825"/>
        <end position="869"/>
    </location>
</feature>
<feature type="compositionally biased region" description="Gly residues" evidence="1">
    <location>
        <begin position="911"/>
        <end position="922"/>
    </location>
</feature>
<evidence type="ECO:0000259" key="2">
    <source>
        <dbReference type="PROSITE" id="PS51391"/>
    </source>
</evidence>
<dbReference type="PROSITE" id="PS51391">
    <property type="entry name" value="CID"/>
    <property type="match status" value="1"/>
</dbReference>
<dbReference type="InterPro" id="IPR047415">
    <property type="entry name" value="Pcf11_CID"/>
</dbReference>
<dbReference type="GO" id="GO:0006369">
    <property type="term" value="P:termination of RNA polymerase II transcription"/>
    <property type="evidence" value="ECO:0007669"/>
    <property type="project" value="InterPro"/>
</dbReference>
<dbReference type="InterPro" id="IPR008942">
    <property type="entry name" value="ENTH_VHS"/>
</dbReference>
<feature type="compositionally biased region" description="Basic and acidic residues" evidence="1">
    <location>
        <begin position="200"/>
        <end position="222"/>
    </location>
</feature>
<dbReference type="EMBL" id="LGRX02012063">
    <property type="protein sequence ID" value="KAK3268017.1"/>
    <property type="molecule type" value="Genomic_DNA"/>
</dbReference>
<feature type="region of interest" description="Disordered" evidence="1">
    <location>
        <begin position="340"/>
        <end position="359"/>
    </location>
</feature>
<dbReference type="Pfam" id="PF04818">
    <property type="entry name" value="CID"/>
    <property type="match status" value="1"/>
</dbReference>
<dbReference type="Pfam" id="PF23228">
    <property type="entry name" value="zf_PCFS4"/>
    <property type="match status" value="1"/>
</dbReference>
<feature type="domain" description="CID" evidence="2">
    <location>
        <begin position="5"/>
        <end position="137"/>
    </location>
</feature>
<evidence type="ECO:0000256" key="1">
    <source>
        <dbReference type="SAM" id="MobiDB-lite"/>
    </source>
</evidence>
<proteinExistence type="predicted"/>
<sequence>MNKPNVTDVVDSFNETLEELTFNCKTMIDALSQLAGEHKGEAKEITAAIARKIDEVPPKRKLPYIYLMDSIVKNVQKPYTTHFAERLPTMFARCYKSLSEQKDVQQKMERVFKTWHHQKVFDPTLLQEVEKHLPQLRAMHVNPRHLQRTDSGNEASPGVAQQMLARQQQQQQQQQWRGGGARKHPSSEHFTATREPPPGDPRRGTPVEEQRGPRQPHRDPRASRSSAGTSEQHPRPYAPEGHGGSRDPRHRPQAMGAQRHTPKGGGADLVDLTAPVPVRHGAKPLLDDLPDILDMGAPAGAPALYLQPPAHQPIMSQPPQPLPQQPLPLQQQQQQLPHQIGMAPPQPPPLGGGSMQGPPPMMGLPPQGGMALGMMPPPMGGGMMMQEMPPSIMPGGPLPMGAGGPPQGMMMPPPLQGLPEMGAAPPVGSGVMPGQGFHGAEAWVLVPQGMPPGLHAGPPPSLGPGPNLPPPVLNGGLPPSAPPMGPSLPPHQEGGAAGEVASLLASLGPEQGGNELMSALGSILRGAPPPPQQPRPQSGVPGPAPPAGPPARMPPSRPPMGMVPPPPQPVAGGNEDVAMLLSSLVSAGVINSEGADAAPGPPPGKPPAGEREQREAAQLASAPIGRCFEPALMKRHCQGVIDALYSKIPNQCKTCGLRIATKEAYARHLDYEFERTTKRAKRAQEATQRREWRGLFPSIEEWMIVAGEQGQLDLDLEAVAGRGVLGVDGAVGEKGKAESDASVPVDEKQTACSLCGETFETFWHPTEDDWHYRGGCVATTAEAASLGVVQGALIHAQCRPSTDLAAKLAAGRDLAADVAAVPASENNRIPPTAAGDGLPGSGEARASGQATEARHGDFPGAGNSTPADVAGLPTGGKLEQTEPVPLAAPNAAGMEVLGALGGMAGAKVKGEGAGGTGVGAESGDGLAPSDEGRVRIKPEDGGEGLTYPDGKRQRL</sequence>
<feature type="region of interest" description="Disordered" evidence="1">
    <location>
        <begin position="451"/>
        <end position="497"/>
    </location>
</feature>
<evidence type="ECO:0000313" key="4">
    <source>
        <dbReference type="Proteomes" id="UP001190700"/>
    </source>
</evidence>
<dbReference type="InterPro" id="IPR006569">
    <property type="entry name" value="CID_dom"/>
</dbReference>
<protein>
    <recommendedName>
        <fullName evidence="2">CID domain-containing protein</fullName>
    </recommendedName>
</protein>
<feature type="compositionally biased region" description="Pro residues" evidence="1">
    <location>
        <begin position="457"/>
        <end position="472"/>
    </location>
</feature>
<dbReference type="PANTHER" id="PTHR15921">
    <property type="entry name" value="PRE-MRNA CLEAVAGE COMPLEX II"/>
    <property type="match status" value="1"/>
</dbReference>
<feature type="region of interest" description="Disordered" evidence="1">
    <location>
        <begin position="140"/>
        <end position="271"/>
    </location>
</feature>
<dbReference type="SUPFAM" id="SSF48464">
    <property type="entry name" value="ENTH/VHS domain"/>
    <property type="match status" value="1"/>
</dbReference>
<dbReference type="InterPro" id="IPR045154">
    <property type="entry name" value="PCF11-like"/>
</dbReference>
<dbReference type="AlphaFoldDB" id="A0AAE0FYG5"/>
<dbReference type="InterPro" id="IPR057242">
    <property type="entry name" value="PCFS4-like"/>
</dbReference>
<accession>A0AAE0FYG5</accession>
<feature type="compositionally biased region" description="Basic and acidic residues" evidence="1">
    <location>
        <begin position="930"/>
        <end position="940"/>
    </location>
</feature>